<comment type="caution">
    <text evidence="8">The sequence shown here is derived from an EMBL/GenBank/DDBJ whole genome shotgun (WGS) entry which is preliminary data.</text>
</comment>
<dbReference type="Gene3D" id="1.10.1740.10">
    <property type="match status" value="1"/>
</dbReference>
<evidence type="ECO:0000256" key="2">
    <source>
        <dbReference type="ARBA" id="ARBA00023015"/>
    </source>
</evidence>
<dbReference type="PANTHER" id="PTHR43133:SF8">
    <property type="entry name" value="RNA POLYMERASE SIGMA FACTOR HI_1459-RELATED"/>
    <property type="match status" value="1"/>
</dbReference>
<protein>
    <submittedName>
        <fullName evidence="8">RNA polymerase sigma factor</fullName>
    </submittedName>
</protein>
<reference evidence="8" key="2">
    <citation type="submission" date="2021-04" db="EMBL/GenBank/DDBJ databases">
        <authorList>
            <person name="Gilroy R."/>
        </authorList>
    </citation>
    <scope>NUCLEOTIDE SEQUENCE</scope>
    <source>
        <strain evidence="8">ChiGjej4B4-12881</strain>
    </source>
</reference>
<evidence type="ECO:0000259" key="6">
    <source>
        <dbReference type="Pfam" id="PF04542"/>
    </source>
</evidence>
<dbReference type="AlphaFoldDB" id="A0A9D1W5A0"/>
<keyword evidence="5" id="KW-0804">Transcription</keyword>
<keyword evidence="4" id="KW-0238">DNA-binding</keyword>
<dbReference type="Pfam" id="PF08281">
    <property type="entry name" value="Sigma70_r4_2"/>
    <property type="match status" value="1"/>
</dbReference>
<proteinExistence type="inferred from homology"/>
<evidence type="ECO:0000256" key="4">
    <source>
        <dbReference type="ARBA" id="ARBA00023125"/>
    </source>
</evidence>
<dbReference type="InterPro" id="IPR039425">
    <property type="entry name" value="RNA_pol_sigma-70-like"/>
</dbReference>
<dbReference type="GO" id="GO:0016987">
    <property type="term" value="F:sigma factor activity"/>
    <property type="evidence" value="ECO:0007669"/>
    <property type="project" value="UniProtKB-KW"/>
</dbReference>
<reference evidence="8" key="1">
    <citation type="journal article" date="2021" name="PeerJ">
        <title>Extensive microbial diversity within the chicken gut microbiome revealed by metagenomics and culture.</title>
        <authorList>
            <person name="Gilroy R."/>
            <person name="Ravi A."/>
            <person name="Getino M."/>
            <person name="Pursley I."/>
            <person name="Horton D.L."/>
            <person name="Alikhan N.F."/>
            <person name="Baker D."/>
            <person name="Gharbi K."/>
            <person name="Hall N."/>
            <person name="Watson M."/>
            <person name="Adriaenssens E.M."/>
            <person name="Foster-Nyarko E."/>
            <person name="Jarju S."/>
            <person name="Secka A."/>
            <person name="Antonio M."/>
            <person name="Oren A."/>
            <person name="Chaudhuri R.R."/>
            <person name="La Ragione R."/>
            <person name="Hildebrand F."/>
            <person name="Pallen M.J."/>
        </authorList>
    </citation>
    <scope>NUCLEOTIDE SEQUENCE</scope>
    <source>
        <strain evidence="8">ChiGjej4B4-12881</strain>
    </source>
</reference>
<dbReference type="SUPFAM" id="SSF88659">
    <property type="entry name" value="Sigma3 and sigma4 domains of RNA polymerase sigma factors"/>
    <property type="match status" value="1"/>
</dbReference>
<feature type="domain" description="RNA polymerase sigma-70 region 2" evidence="6">
    <location>
        <begin position="23"/>
        <end position="83"/>
    </location>
</feature>
<dbReference type="GO" id="GO:0003677">
    <property type="term" value="F:DNA binding"/>
    <property type="evidence" value="ECO:0007669"/>
    <property type="project" value="UniProtKB-KW"/>
</dbReference>
<dbReference type="GO" id="GO:0006352">
    <property type="term" value="P:DNA-templated transcription initiation"/>
    <property type="evidence" value="ECO:0007669"/>
    <property type="project" value="InterPro"/>
</dbReference>
<gene>
    <name evidence="8" type="ORF">IAA28_08640</name>
</gene>
<dbReference type="Proteomes" id="UP000886780">
    <property type="component" value="Unassembled WGS sequence"/>
</dbReference>
<comment type="similarity">
    <text evidence="1">Belongs to the sigma-70 factor family. ECF subfamily.</text>
</comment>
<dbReference type="InterPro" id="IPR007627">
    <property type="entry name" value="RNA_pol_sigma70_r2"/>
</dbReference>
<feature type="domain" description="RNA polymerase sigma factor 70 region 4 type 2" evidence="7">
    <location>
        <begin position="122"/>
        <end position="174"/>
    </location>
</feature>
<dbReference type="InterPro" id="IPR013325">
    <property type="entry name" value="RNA_pol_sigma_r2"/>
</dbReference>
<dbReference type="InterPro" id="IPR013324">
    <property type="entry name" value="RNA_pol_sigma_r3/r4-like"/>
</dbReference>
<organism evidence="8 9">
    <name type="scientific">Candidatus Lachnoclostridium stercoripullorum</name>
    <dbReference type="NCBI Taxonomy" id="2838635"/>
    <lineage>
        <taxon>Bacteria</taxon>
        <taxon>Bacillati</taxon>
        <taxon>Bacillota</taxon>
        <taxon>Clostridia</taxon>
        <taxon>Lachnospirales</taxon>
        <taxon>Lachnospiraceae</taxon>
    </lineage>
</organism>
<dbReference type="InterPro" id="IPR036388">
    <property type="entry name" value="WH-like_DNA-bd_sf"/>
</dbReference>
<dbReference type="CDD" id="cd06171">
    <property type="entry name" value="Sigma70_r4"/>
    <property type="match status" value="1"/>
</dbReference>
<evidence type="ECO:0000259" key="7">
    <source>
        <dbReference type="Pfam" id="PF08281"/>
    </source>
</evidence>
<dbReference type="PANTHER" id="PTHR43133">
    <property type="entry name" value="RNA POLYMERASE ECF-TYPE SIGMA FACTO"/>
    <property type="match status" value="1"/>
</dbReference>
<keyword evidence="3" id="KW-0731">Sigma factor</keyword>
<evidence type="ECO:0000256" key="1">
    <source>
        <dbReference type="ARBA" id="ARBA00010641"/>
    </source>
</evidence>
<dbReference type="InterPro" id="IPR013249">
    <property type="entry name" value="RNA_pol_sigma70_r4_t2"/>
</dbReference>
<keyword evidence="2" id="KW-0805">Transcription regulation</keyword>
<evidence type="ECO:0000256" key="3">
    <source>
        <dbReference type="ARBA" id="ARBA00023082"/>
    </source>
</evidence>
<dbReference type="NCBIfam" id="TIGR02937">
    <property type="entry name" value="sigma70-ECF"/>
    <property type="match status" value="1"/>
</dbReference>
<evidence type="ECO:0000313" key="9">
    <source>
        <dbReference type="Proteomes" id="UP000886780"/>
    </source>
</evidence>
<dbReference type="InterPro" id="IPR014284">
    <property type="entry name" value="RNA_pol_sigma-70_dom"/>
</dbReference>
<evidence type="ECO:0000313" key="8">
    <source>
        <dbReference type="EMBL" id="HIX52859.1"/>
    </source>
</evidence>
<dbReference type="EMBL" id="DXEU01000153">
    <property type="protein sequence ID" value="HIX52859.1"/>
    <property type="molecule type" value="Genomic_DNA"/>
</dbReference>
<sequence>MDGTTREIIVRMQQGDEDAFSRLFRMYSGRVLRMAYLISGNYADSEDIVQETFVKCFTYRARLKDPNKFEPWLYQIMTRTAWRVAGKSRREQPSEEIGRIQDEMAGEFSSPLENVLSSEEGERLWRAVESLEIRQRTAVVLYYYNQMSTREIAKAMGCLEGTVKSRLFTARRNLRKLLDEGEKEALYEKRTV</sequence>
<dbReference type="Gene3D" id="1.10.10.10">
    <property type="entry name" value="Winged helix-like DNA-binding domain superfamily/Winged helix DNA-binding domain"/>
    <property type="match status" value="1"/>
</dbReference>
<dbReference type="Pfam" id="PF04542">
    <property type="entry name" value="Sigma70_r2"/>
    <property type="match status" value="1"/>
</dbReference>
<dbReference type="SUPFAM" id="SSF88946">
    <property type="entry name" value="Sigma2 domain of RNA polymerase sigma factors"/>
    <property type="match status" value="1"/>
</dbReference>
<name>A0A9D1W5A0_9FIRM</name>
<accession>A0A9D1W5A0</accession>
<evidence type="ECO:0000256" key="5">
    <source>
        <dbReference type="ARBA" id="ARBA00023163"/>
    </source>
</evidence>